<keyword evidence="5" id="KW-0677">Repeat</keyword>
<dbReference type="EMBL" id="PDLN01000010">
    <property type="protein sequence ID" value="RDW74078.1"/>
    <property type="molecule type" value="Genomic_DNA"/>
</dbReference>
<dbReference type="Proteomes" id="UP000256328">
    <property type="component" value="Unassembled WGS sequence"/>
</dbReference>
<feature type="transmembrane region" description="Helical" evidence="10">
    <location>
        <begin position="238"/>
        <end position="256"/>
    </location>
</feature>
<dbReference type="SMART" id="SM00382">
    <property type="entry name" value="AAA"/>
    <property type="match status" value="2"/>
</dbReference>
<feature type="domain" description="ABC transmembrane type-1" evidence="12">
    <location>
        <begin position="90"/>
        <end position="383"/>
    </location>
</feature>
<dbReference type="PROSITE" id="PS50929">
    <property type="entry name" value="ABC_TM1F"/>
    <property type="match status" value="2"/>
</dbReference>
<dbReference type="InterPro" id="IPR036640">
    <property type="entry name" value="ABC1_TM_sf"/>
</dbReference>
<dbReference type="CDD" id="cd18578">
    <property type="entry name" value="ABC_6TM_Pgp_ABCB1_D2_like"/>
    <property type="match status" value="1"/>
</dbReference>
<feature type="transmembrane region" description="Helical" evidence="10">
    <location>
        <begin position="764"/>
        <end position="786"/>
    </location>
</feature>
<feature type="domain" description="ABC transmembrane type-1" evidence="12">
    <location>
        <begin position="765"/>
        <end position="1052"/>
    </location>
</feature>
<evidence type="ECO:0000256" key="8">
    <source>
        <dbReference type="ARBA" id="ARBA00022989"/>
    </source>
</evidence>
<dbReference type="PROSITE" id="PS50893">
    <property type="entry name" value="ABC_TRANSPORTER_2"/>
    <property type="match status" value="2"/>
</dbReference>
<evidence type="ECO:0000256" key="6">
    <source>
        <dbReference type="ARBA" id="ARBA00022741"/>
    </source>
</evidence>
<feature type="transmembrane region" description="Helical" evidence="10">
    <location>
        <begin position="87"/>
        <end position="110"/>
    </location>
</feature>
<dbReference type="OrthoDB" id="6500128at2759"/>
<dbReference type="InterPro" id="IPR039421">
    <property type="entry name" value="Type_1_exporter"/>
</dbReference>
<dbReference type="GO" id="GO:0016887">
    <property type="term" value="F:ATP hydrolysis activity"/>
    <property type="evidence" value="ECO:0007669"/>
    <property type="project" value="InterPro"/>
</dbReference>
<keyword evidence="14" id="KW-1185">Reference proteome</keyword>
<evidence type="ECO:0000256" key="9">
    <source>
        <dbReference type="ARBA" id="ARBA00023136"/>
    </source>
</evidence>
<dbReference type="InterPro" id="IPR027417">
    <property type="entry name" value="P-loop_NTPase"/>
</dbReference>
<comment type="caution">
    <text evidence="13">The sequence shown here is derived from an EMBL/GenBank/DDBJ whole genome shotgun (WGS) entry which is preliminary data.</text>
</comment>
<dbReference type="InterPro" id="IPR011527">
    <property type="entry name" value="ABC1_TM_dom"/>
</dbReference>
<protein>
    <recommendedName>
        <fullName evidence="15">Leptomycin B resistance protein pmd1</fullName>
    </recommendedName>
</protein>
<evidence type="ECO:0000256" key="2">
    <source>
        <dbReference type="ARBA" id="ARBA00007577"/>
    </source>
</evidence>
<dbReference type="PANTHER" id="PTHR43394">
    <property type="entry name" value="ATP-DEPENDENT PERMEASE MDL1, MITOCHONDRIAL"/>
    <property type="match status" value="1"/>
</dbReference>
<dbReference type="InterPro" id="IPR003439">
    <property type="entry name" value="ABC_transporter-like_ATP-bd"/>
</dbReference>
<dbReference type="PROSITE" id="PS00211">
    <property type="entry name" value="ABC_TRANSPORTER_1"/>
    <property type="match status" value="2"/>
</dbReference>
<evidence type="ECO:0000313" key="14">
    <source>
        <dbReference type="Proteomes" id="UP000256328"/>
    </source>
</evidence>
<feature type="transmembrane region" description="Helical" evidence="10">
    <location>
        <begin position="992"/>
        <end position="1012"/>
    </location>
</feature>
<evidence type="ECO:0000259" key="12">
    <source>
        <dbReference type="PROSITE" id="PS50929"/>
    </source>
</evidence>
<evidence type="ECO:0000259" key="11">
    <source>
        <dbReference type="PROSITE" id="PS50893"/>
    </source>
</evidence>
<feature type="transmembrane region" description="Helical" evidence="10">
    <location>
        <begin position="885"/>
        <end position="904"/>
    </location>
</feature>
<dbReference type="CDD" id="cd18577">
    <property type="entry name" value="ABC_6TM_Pgp_ABCB1_D1_like"/>
    <property type="match status" value="1"/>
</dbReference>
<name>A0A3D8RJH0_9HELO</name>
<proteinExistence type="inferred from homology"/>
<evidence type="ECO:0008006" key="15">
    <source>
        <dbReference type="Google" id="ProtNLM"/>
    </source>
</evidence>
<sequence>MADKMPTGVDGSTVVNPVVEVSKMASNAGPDEKASENSEFDQYAIGSDKKLKFTDYFVFIIPTPYGNEVLADVSKRVFGYSTMPEKLVMAAAFLAAVGAGVTMPLMNVVFGRLVGNFSTFSPSNGASSSQFESGVNKNALLMVYLFIARFSLGYISSFSLRMVGIRTSAKIRLAYLTSLFRQPISVLDALPPGQTATAITATANTLQVGVSEKLGTFIQSITLIIAAVVVSFTHSWALTLVTSSSLLFIMIIYSILVPQSIKAQRQVLHAEEKASAIASEALTAIRMIVACGAEQRMSKKYSGWIEECRRRGMKLGPILGIQFAPIFFSVYATFGLAFWFGTVKLYLKGHIDNVGTVVIVIMSVMLIVFSLGQTAAPMIAISNAASAATDYFAVIDAPSPKTDGLKEPDVSPNSDIVFKSVTFAYPSRAYVKILDNLDLTFEAGKRTAICGASGSGKSTISGLIERWYSLHENYTNLPPPTYIPGNQKVAAALKAKEDDAMVEEKKPPVELSGTVSIDGHSLEDLDLKWWRSQIGLVQQEPFIFNDTIRKNVEYGLIGTQWEDADDEVKRQLVENACEEAFAAEYITKLPLGYQTQVGDAGIKLSGGQRQRLAIARAIIKKPTILILDEATSAIDVRSEQIVQAALDRASTGRTTITIAHRLSTIKKADKIVVLQKGRVIEQGSHESLLENENGAYWALVNAQKLSLGEGFADESDLVEPISRQASTTKSAVQETEIETPYENRGLIRSFGLLLYEQKSQFPMYFIMLGACMTAGAGFPVQAFLFAQLISVFQYTGTQLKDSASHWSLMFFILAICVGCAYFVLGWSSNTISVHIACTYRQQYFDSILAKRIRFFDADENSSGTLTGRVSNDPTQLQQLLGLNMALVYIAIFNVLGCVILAYYFGWKLTLLTFFVSMPIILSAGYFRVRYELMFERMNQEVFEESSQFASEAMGAVRTVAALTLEDMILRRYQVLLDKQVIKAFKKARMSSFVFALSDSVAMLCMALTFWYGGKLIARGEYTPLSFFVVYIGVVQGSEGAGNWLSFGPNMAQAAAAANRILALRKRDETGSSGTGAKDIMLSDTEGGVSIELRDLWFKYPTRDIPIFTGLNITIEKGQFAALVGSSGSGKSSIVSLLERFYDPQQGRILFNNTNIADMDIGHYRNSLSLVAQEPTLFQGTIRENILLGVEESTITDERLHEVCRDSEIHNFISSLPEGYNTDVGSKGVALSGGQKQRIAIARALIRDPSVLLLDEATSSLDSESERLVQQAFERAGKGRTMVVVAHRLATVQNADVIFVLGEGKVLEKGDHGALLRRKGVYYQMCQSQALDR</sequence>
<feature type="transmembrane region" description="Helical" evidence="10">
    <location>
        <begin position="141"/>
        <end position="163"/>
    </location>
</feature>
<dbReference type="GO" id="GO:0015421">
    <property type="term" value="F:ABC-type oligopeptide transporter activity"/>
    <property type="evidence" value="ECO:0007669"/>
    <property type="project" value="TreeGrafter"/>
</dbReference>
<dbReference type="InterPro" id="IPR003593">
    <property type="entry name" value="AAA+_ATPase"/>
</dbReference>
<feature type="domain" description="ABC transporter" evidence="11">
    <location>
        <begin position="1090"/>
        <end position="1327"/>
    </location>
</feature>
<evidence type="ECO:0000256" key="7">
    <source>
        <dbReference type="ARBA" id="ARBA00022840"/>
    </source>
</evidence>
<evidence type="ECO:0000256" key="10">
    <source>
        <dbReference type="SAM" id="Phobius"/>
    </source>
</evidence>
<dbReference type="PANTHER" id="PTHR43394:SF11">
    <property type="entry name" value="ATP-BINDING CASSETTE TRANSPORTER"/>
    <property type="match status" value="1"/>
</dbReference>
<dbReference type="SUPFAM" id="SSF52540">
    <property type="entry name" value="P-loop containing nucleoside triphosphate hydrolases"/>
    <property type="match status" value="3"/>
</dbReference>
<feature type="transmembrane region" description="Helical" evidence="10">
    <location>
        <begin position="806"/>
        <end position="824"/>
    </location>
</feature>
<gene>
    <name evidence="13" type="ORF">BP5796_07520</name>
</gene>
<keyword evidence="6" id="KW-0547">Nucleotide-binding</keyword>
<feature type="transmembrane region" description="Helical" evidence="10">
    <location>
        <begin position="353"/>
        <end position="372"/>
    </location>
</feature>
<feature type="domain" description="ABC transporter" evidence="11">
    <location>
        <begin position="416"/>
        <end position="701"/>
    </location>
</feature>
<accession>A0A3D8RJH0</accession>
<dbReference type="Pfam" id="PF00005">
    <property type="entry name" value="ABC_tran"/>
    <property type="match status" value="2"/>
</dbReference>
<evidence type="ECO:0000256" key="3">
    <source>
        <dbReference type="ARBA" id="ARBA00022448"/>
    </source>
</evidence>
<comment type="similarity">
    <text evidence="2">Belongs to the ABC transporter superfamily. ABCB family. Multidrug resistance exporter (TC 3.A.1.201) subfamily.</text>
</comment>
<keyword evidence="4 10" id="KW-0812">Transmembrane</keyword>
<dbReference type="GO" id="GO:0005524">
    <property type="term" value="F:ATP binding"/>
    <property type="evidence" value="ECO:0007669"/>
    <property type="project" value="UniProtKB-KW"/>
</dbReference>
<dbReference type="FunFam" id="3.40.50.300:FF:000913">
    <property type="entry name" value="ABC multidrug transporter SitT"/>
    <property type="match status" value="1"/>
</dbReference>
<dbReference type="InterPro" id="IPR017871">
    <property type="entry name" value="ABC_transporter-like_CS"/>
</dbReference>
<evidence type="ECO:0000256" key="4">
    <source>
        <dbReference type="ARBA" id="ARBA00022692"/>
    </source>
</evidence>
<evidence type="ECO:0000313" key="13">
    <source>
        <dbReference type="EMBL" id="RDW74078.1"/>
    </source>
</evidence>
<keyword evidence="8 10" id="KW-1133">Transmembrane helix</keyword>
<keyword evidence="7" id="KW-0067">ATP-binding</keyword>
<keyword evidence="9 10" id="KW-0472">Membrane</keyword>
<dbReference type="Gene3D" id="3.40.50.300">
    <property type="entry name" value="P-loop containing nucleotide triphosphate hydrolases"/>
    <property type="match status" value="2"/>
</dbReference>
<dbReference type="Pfam" id="PF00664">
    <property type="entry name" value="ABC_membrane"/>
    <property type="match status" value="2"/>
</dbReference>
<keyword evidence="3" id="KW-0813">Transport</keyword>
<feature type="transmembrane region" description="Helical" evidence="10">
    <location>
        <begin position="910"/>
        <end position="928"/>
    </location>
</feature>
<feature type="transmembrane region" description="Helical" evidence="10">
    <location>
        <begin position="319"/>
        <end position="341"/>
    </location>
</feature>
<reference evidence="13 14" key="1">
    <citation type="journal article" date="2018" name="IMA Fungus">
        <title>IMA Genome-F 9: Draft genome sequence of Annulohypoxylon stygium, Aspergillus mulundensis, Berkeleyomyces basicola (syn. Thielaviopsis basicola), Ceratocystis smalleyi, two Cercospora beticola strains, Coleophoma cylindrospora, Fusarium fracticaudum, Phialophora cf. hyalina, and Morchella septimelata.</title>
        <authorList>
            <person name="Wingfield B.D."/>
            <person name="Bills G.F."/>
            <person name="Dong Y."/>
            <person name="Huang W."/>
            <person name="Nel W.J."/>
            <person name="Swalarsk-Parry B.S."/>
            <person name="Vaghefi N."/>
            <person name="Wilken P.M."/>
            <person name="An Z."/>
            <person name="de Beer Z.W."/>
            <person name="De Vos L."/>
            <person name="Chen L."/>
            <person name="Duong T.A."/>
            <person name="Gao Y."/>
            <person name="Hammerbacher A."/>
            <person name="Kikkert J.R."/>
            <person name="Li Y."/>
            <person name="Li H."/>
            <person name="Li K."/>
            <person name="Li Q."/>
            <person name="Liu X."/>
            <person name="Ma X."/>
            <person name="Naidoo K."/>
            <person name="Pethybridge S.J."/>
            <person name="Sun J."/>
            <person name="Steenkamp E.T."/>
            <person name="van der Nest M.A."/>
            <person name="van Wyk S."/>
            <person name="Wingfield M.J."/>
            <person name="Xiong C."/>
            <person name="Yue Q."/>
            <person name="Zhang X."/>
        </authorList>
    </citation>
    <scope>NUCLEOTIDE SEQUENCE [LARGE SCALE GENOMIC DNA]</scope>
    <source>
        <strain evidence="13 14">BP5796</strain>
    </source>
</reference>
<dbReference type="SUPFAM" id="SSF90123">
    <property type="entry name" value="ABC transporter transmembrane region"/>
    <property type="match status" value="2"/>
</dbReference>
<evidence type="ECO:0000256" key="5">
    <source>
        <dbReference type="ARBA" id="ARBA00022737"/>
    </source>
</evidence>
<dbReference type="GO" id="GO:0005743">
    <property type="term" value="C:mitochondrial inner membrane"/>
    <property type="evidence" value="ECO:0007669"/>
    <property type="project" value="TreeGrafter"/>
</dbReference>
<dbReference type="GO" id="GO:0090374">
    <property type="term" value="P:oligopeptide export from mitochondrion"/>
    <property type="evidence" value="ECO:0007669"/>
    <property type="project" value="TreeGrafter"/>
</dbReference>
<organism evidence="13 14">
    <name type="scientific">Coleophoma crateriformis</name>
    <dbReference type="NCBI Taxonomy" id="565419"/>
    <lineage>
        <taxon>Eukaryota</taxon>
        <taxon>Fungi</taxon>
        <taxon>Dikarya</taxon>
        <taxon>Ascomycota</taxon>
        <taxon>Pezizomycotina</taxon>
        <taxon>Leotiomycetes</taxon>
        <taxon>Helotiales</taxon>
        <taxon>Dermateaceae</taxon>
        <taxon>Coleophoma</taxon>
    </lineage>
</organism>
<dbReference type="FunFam" id="1.20.1560.10:FF:000057">
    <property type="entry name" value="ABC multidrug transporter SitT"/>
    <property type="match status" value="1"/>
</dbReference>
<evidence type="ECO:0000256" key="1">
    <source>
        <dbReference type="ARBA" id="ARBA00004141"/>
    </source>
</evidence>
<dbReference type="Gene3D" id="1.20.1560.10">
    <property type="entry name" value="ABC transporter type 1, transmembrane domain"/>
    <property type="match status" value="1"/>
</dbReference>
<comment type="subcellular location">
    <subcellularLocation>
        <location evidence="1">Membrane</location>
        <topology evidence="1">Multi-pass membrane protein</topology>
    </subcellularLocation>
</comment>
<feature type="transmembrane region" description="Helical" evidence="10">
    <location>
        <begin position="214"/>
        <end position="232"/>
    </location>
</feature>